<feature type="compositionally biased region" description="Acidic residues" evidence="5">
    <location>
        <begin position="392"/>
        <end position="405"/>
    </location>
</feature>
<evidence type="ECO:0000256" key="1">
    <source>
        <dbReference type="ARBA" id="ARBA00004141"/>
    </source>
</evidence>
<evidence type="ECO:0000313" key="8">
    <source>
        <dbReference type="EMBL" id="KAF7319277.1"/>
    </source>
</evidence>
<name>A0A8H6WIX7_MYCCL</name>
<feature type="region of interest" description="Disordered" evidence="5">
    <location>
        <begin position="63"/>
        <end position="85"/>
    </location>
</feature>
<evidence type="ECO:0000256" key="6">
    <source>
        <dbReference type="SAM" id="Phobius"/>
    </source>
</evidence>
<feature type="domain" description="DUF6570" evidence="7">
    <location>
        <begin position="204"/>
        <end position="351"/>
    </location>
</feature>
<feature type="region of interest" description="Disordered" evidence="5">
    <location>
        <begin position="1517"/>
        <end position="1536"/>
    </location>
</feature>
<dbReference type="GO" id="GO:0005886">
    <property type="term" value="C:plasma membrane"/>
    <property type="evidence" value="ECO:0007669"/>
    <property type="project" value="TreeGrafter"/>
</dbReference>
<dbReference type="Pfam" id="PF04479">
    <property type="entry name" value="RTA1"/>
    <property type="match status" value="1"/>
</dbReference>
<comment type="subcellular location">
    <subcellularLocation>
        <location evidence="1">Membrane</location>
        <topology evidence="1">Multi-pass membrane protein</topology>
    </subcellularLocation>
</comment>
<feature type="transmembrane region" description="Helical" evidence="6">
    <location>
        <begin position="1087"/>
        <end position="1111"/>
    </location>
</feature>
<dbReference type="InterPro" id="IPR046700">
    <property type="entry name" value="DUF6570"/>
</dbReference>
<dbReference type="PANTHER" id="PTHR31465:SF9">
    <property type="entry name" value="SPHINGOID LONG-CHAIN BASE TRANSPORTER RSB1"/>
    <property type="match status" value="1"/>
</dbReference>
<feature type="transmembrane region" description="Helical" evidence="6">
    <location>
        <begin position="1179"/>
        <end position="1198"/>
    </location>
</feature>
<dbReference type="GO" id="GO:0000324">
    <property type="term" value="C:fungal-type vacuole"/>
    <property type="evidence" value="ECO:0007669"/>
    <property type="project" value="TreeGrafter"/>
</dbReference>
<feature type="region of interest" description="Disordered" evidence="5">
    <location>
        <begin position="1542"/>
        <end position="1570"/>
    </location>
</feature>
<dbReference type="EMBL" id="JACAZE010000003">
    <property type="protein sequence ID" value="KAF7319277.1"/>
    <property type="molecule type" value="Genomic_DNA"/>
</dbReference>
<dbReference type="Proteomes" id="UP000613580">
    <property type="component" value="Unassembled WGS sequence"/>
</dbReference>
<evidence type="ECO:0000256" key="2">
    <source>
        <dbReference type="ARBA" id="ARBA00022692"/>
    </source>
</evidence>
<feature type="transmembrane region" description="Helical" evidence="6">
    <location>
        <begin position="1051"/>
        <end position="1075"/>
    </location>
</feature>
<feature type="compositionally biased region" description="Basic and acidic residues" evidence="5">
    <location>
        <begin position="1527"/>
        <end position="1536"/>
    </location>
</feature>
<feature type="region of interest" description="Disordered" evidence="5">
    <location>
        <begin position="392"/>
        <end position="433"/>
    </location>
</feature>
<feature type="transmembrane region" description="Helical" evidence="6">
    <location>
        <begin position="947"/>
        <end position="967"/>
    </location>
</feature>
<reference evidence="8" key="1">
    <citation type="submission" date="2020-05" db="EMBL/GenBank/DDBJ databases">
        <title>Mycena genomes resolve the evolution of fungal bioluminescence.</title>
        <authorList>
            <person name="Tsai I.J."/>
        </authorList>
    </citation>
    <scope>NUCLEOTIDE SEQUENCE</scope>
    <source>
        <strain evidence="8">110903Hualien_Pintung</strain>
    </source>
</reference>
<feature type="transmembrane region" description="Helical" evidence="6">
    <location>
        <begin position="974"/>
        <end position="998"/>
    </location>
</feature>
<dbReference type="PANTHER" id="PTHR31465">
    <property type="entry name" value="PROTEIN RTA1-RELATED"/>
    <property type="match status" value="1"/>
</dbReference>
<comment type="caution">
    <text evidence="8">The sequence shown here is derived from an EMBL/GenBank/DDBJ whole genome shotgun (WGS) entry which is preliminary data.</text>
</comment>
<keyword evidence="4 6" id="KW-0472">Membrane</keyword>
<keyword evidence="3 6" id="KW-1133">Transmembrane helix</keyword>
<accession>A0A8H6WIX7</accession>
<organism evidence="8 9">
    <name type="scientific">Mycena chlorophos</name>
    <name type="common">Agaric fungus</name>
    <name type="synonym">Agaricus chlorophos</name>
    <dbReference type="NCBI Taxonomy" id="658473"/>
    <lineage>
        <taxon>Eukaryota</taxon>
        <taxon>Fungi</taxon>
        <taxon>Dikarya</taxon>
        <taxon>Basidiomycota</taxon>
        <taxon>Agaricomycotina</taxon>
        <taxon>Agaricomycetes</taxon>
        <taxon>Agaricomycetidae</taxon>
        <taxon>Agaricales</taxon>
        <taxon>Marasmiineae</taxon>
        <taxon>Mycenaceae</taxon>
        <taxon>Mycena</taxon>
    </lineage>
</organism>
<evidence type="ECO:0000256" key="5">
    <source>
        <dbReference type="SAM" id="MobiDB-lite"/>
    </source>
</evidence>
<evidence type="ECO:0000256" key="3">
    <source>
        <dbReference type="ARBA" id="ARBA00022989"/>
    </source>
</evidence>
<keyword evidence="2 6" id="KW-0812">Transmembrane</keyword>
<evidence type="ECO:0000313" key="9">
    <source>
        <dbReference type="Proteomes" id="UP000613580"/>
    </source>
</evidence>
<evidence type="ECO:0000259" key="7">
    <source>
        <dbReference type="Pfam" id="PF20209"/>
    </source>
</evidence>
<dbReference type="OrthoDB" id="3257061at2759"/>
<feature type="transmembrane region" description="Helical" evidence="6">
    <location>
        <begin position="1010"/>
        <end position="1030"/>
    </location>
</feature>
<feature type="region of interest" description="Disordered" evidence="5">
    <location>
        <begin position="883"/>
        <end position="906"/>
    </location>
</feature>
<protein>
    <recommendedName>
        <fullName evidence="7">DUF6570 domain-containing protein</fullName>
    </recommendedName>
</protein>
<dbReference type="InterPro" id="IPR007568">
    <property type="entry name" value="RTA1"/>
</dbReference>
<gene>
    <name evidence="8" type="ORF">HMN09_00265200</name>
</gene>
<sequence length="1570" mass="176251">MSGPGIENALESCTIPEILALLPADHRPPYAATRKRPLLLQFIDTLPNDVKSAIIATALASPGSKRVRPPQLSAQARRAQRSRTENTVDAVTDLVHDGDVQSLIDGPFLRPVSEGLVKQCISRTIDRTGNTAFNQVLCMVCARRLFLADLVPCSPDDIPNLQLLVPTHPHPAQVLVDGVLLHQPALRTPATFICDHCRAKLKSQQRPPFSLSNNMWIGDIPFALSILTLPERLLIGLYFPAAYIVKLFPKKAGRNKWTAANINDGLRGNVSTYRLNTRDIAEMVSGNLMPRPLGILAALVSVTFVGTKNMPLMLLPEMFDVRRRRVLDALVWLKANNTVYGQIEISPERLEELPEGGVPDAISLNAHYADDASILDREHAGYVPVDVGDELEGEEEHELPDEAEERADPPLPDNHAYFPPDAPSDDESQHEGDLLVDDDEPAVIPLQAHGTVDIAGETVPDTELFAHATANMLRLPPAQREYLIRSFIRQNIRAHLPGTSGADVLDIPLEKNIAYSRPEDPRLPDYETRAAAAERRIARAVQPHDCKPYTCLKLRKGRLDDWVLETGEWGPKRLFPYLNSWCPPLLQVGRCNQDMKLVTNGADTKDITFYITLYIAKRQIQAANASALLAKSLEMHAKRDARAARLEGMNKRLLQRYLMGWGDRFISHSYVRIFWDRITFTLRRAFPEICQHGSGSEPDATMVRDNEMRDRVNLESSAPLAINEHGQFELKDQLRQYQDRGHALDDMSLYDFFAQTYEGKFLEERQSETPARGRPRSVRVPYLPESNREACRIIRGSQQEVNLHFIGRWFPRADDPKVAEYYAAQMLLLLFPWRSLSDLKSHHPTFAAAFAAFKSEHASPRDLRIIENIQYFYDCSDRAAQRRDEEAATAPDGSQRSHTTEDFLDSEEVLPEPTDADIQKARQDQDFAAKQGRRRRQAGISYGYTPTEYVCVIYVVLFSLSTIIHIGQAGRYRLWWLFPTAIFAGLIEIVGWAARLWSSIAVHEVKPYEIQLITTLCAPTPLAAANFTILGGVITRMGTQYSRLGPKKYTAIFLCCDVFSLLVQGIGGGIGAHAVAVNKSPKTGGHVMLLGIILQLLTIILYVLCAGEFVYRYLHDRPLSKRVQVEAGNIAPPRGALSPDMRLLLCGMSFNTLCLLIRAIYRVIELAFGFRGRIVETQVYFNVLDAAMITLAIWALNFTHPGRLMYRASTTSGREELDTRLSSSVMADPSPRLPPELEQEIFELASIAHPETVPTLVRVARRVQQWTEPFLYRTLRVRDSTRLSAFITALQTKPASFLVRGLRHVLFESVPECTNELCLEIIAKCPHITSVGTTNTFCGPAAFDGLASLRHLRRMAVSLCEIMPWDDTADDFEWERLCVDPARASPALARITHLSLHDNMDQTHHLVLDALPCMPCLTHLRLKLRGLPADTARSMLSSRRPRLEVLLLTMGYRSDASIKTFPVDDIRLVCGLAHDSYDEFWDEWTKSSLGEDDMWTVAEELVDRRRQSQLALALENLTLADQPPRQTKSDDYEHPEAVLAELEWVSQPSRSPASAESDSDEEQGQALDTQ</sequence>
<dbReference type="Pfam" id="PF20209">
    <property type="entry name" value="DUF6570"/>
    <property type="match status" value="1"/>
</dbReference>
<keyword evidence="9" id="KW-1185">Reference proteome</keyword>
<evidence type="ECO:0000256" key="4">
    <source>
        <dbReference type="ARBA" id="ARBA00023136"/>
    </source>
</evidence>
<proteinExistence type="predicted"/>